<keyword evidence="2" id="KW-1185">Reference proteome</keyword>
<dbReference type="STRING" id="1005945.SAMN05216561_11739"/>
<dbReference type="OrthoDB" id="3203519at2"/>
<protein>
    <recommendedName>
        <fullName evidence="3">DUF4012 domain-containing protein</fullName>
    </recommendedName>
</protein>
<proteinExistence type="predicted"/>
<accession>A0A1I3N7A3</accession>
<dbReference type="AlphaFoldDB" id="A0A1I3N7A3"/>
<organism evidence="1 2">
    <name type="scientific">Nocardioides psychrotolerans</name>
    <dbReference type="NCBI Taxonomy" id="1005945"/>
    <lineage>
        <taxon>Bacteria</taxon>
        <taxon>Bacillati</taxon>
        <taxon>Actinomycetota</taxon>
        <taxon>Actinomycetes</taxon>
        <taxon>Propionibacteriales</taxon>
        <taxon>Nocardioidaceae</taxon>
        <taxon>Nocardioides</taxon>
    </lineage>
</organism>
<evidence type="ECO:0008006" key="3">
    <source>
        <dbReference type="Google" id="ProtNLM"/>
    </source>
</evidence>
<name>A0A1I3N7A3_9ACTN</name>
<dbReference type="Proteomes" id="UP000198649">
    <property type="component" value="Unassembled WGS sequence"/>
</dbReference>
<sequence length="581" mass="61667">MRFLRGWRLAVILLAVVAVGFVAWAGWTAWKVNQSLSAAVADARELRESLEQADEAGIDASLSSLRVHTSAAAERTDGATWDALTILPKYGDDAEAIRTIAQVLDDLASDGLEPLTDITSDLDALAPSDGAIDLAALEALTPKVLAGSQSFERAAGRLEGINPLSLEPALRSRYRELLDEITSASESLSAATVATKIMPTILGADGPRDYLLAFQNNAEIRATGGLPGAVSLMHTEDGRAQLTRQVPGISFGRTNAPVLPLTQAERDIYGEELGLWFVDANFTPDFPRVAALMKARWEQVYPEAIDGVITVDPVSLSYALTSTGPVTVGGRTLTSDNVVEELLHEVYLRFEEPEKQDAFFQAAAAAIFGALTDGVDSPENLFTALARGVRERRIRLHSFEPVVQDEIAGSTIAGELVTDDTESPQVGVYLNDATGAKMSYFLRHDVKVTTTFCKDGVQGLTGKLHLLSDAPEDAASLPDYITGAGAFGTMPGSQLVVVRLVGPVGGSISAVAFNSKPVEAVPVVQDGRPVVSTVAELTPGFTLDVTWRMLTGTGQTEDVEVESTPSVLPVQTSSTALSACS</sequence>
<evidence type="ECO:0000313" key="2">
    <source>
        <dbReference type="Proteomes" id="UP000198649"/>
    </source>
</evidence>
<gene>
    <name evidence="1" type="ORF">SAMN05216561_11739</name>
</gene>
<evidence type="ECO:0000313" key="1">
    <source>
        <dbReference type="EMBL" id="SFJ05151.1"/>
    </source>
</evidence>
<dbReference type="RefSeq" id="WP_091116188.1">
    <property type="nucleotide sequence ID" value="NZ_BKAF01000029.1"/>
</dbReference>
<dbReference type="InterPro" id="IPR025101">
    <property type="entry name" value="DUF4012"/>
</dbReference>
<dbReference type="EMBL" id="FOQG01000017">
    <property type="protein sequence ID" value="SFJ05151.1"/>
    <property type="molecule type" value="Genomic_DNA"/>
</dbReference>
<reference evidence="1 2" key="1">
    <citation type="submission" date="2016-10" db="EMBL/GenBank/DDBJ databases">
        <authorList>
            <person name="de Groot N.N."/>
        </authorList>
    </citation>
    <scope>NUCLEOTIDE SEQUENCE [LARGE SCALE GENOMIC DNA]</scope>
    <source>
        <strain evidence="1 2">CGMCC 1.11156</strain>
    </source>
</reference>
<dbReference type="Pfam" id="PF13196">
    <property type="entry name" value="DUF4012"/>
    <property type="match status" value="1"/>
</dbReference>